<proteinExistence type="inferred from homology"/>
<dbReference type="AlphaFoldDB" id="A0A9W8APR1"/>
<evidence type="ECO:0000256" key="2">
    <source>
        <dbReference type="SAM" id="MobiDB-lite"/>
    </source>
</evidence>
<dbReference type="PANTHER" id="PTHR13322">
    <property type="entry name" value="C1ORF73 PROTEIN"/>
    <property type="match status" value="1"/>
</dbReference>
<dbReference type="GO" id="GO:0032039">
    <property type="term" value="C:integrator complex"/>
    <property type="evidence" value="ECO:0007669"/>
    <property type="project" value="InterPro"/>
</dbReference>
<dbReference type="InterPro" id="IPR033060">
    <property type="entry name" value="INTS7"/>
</dbReference>
<reference evidence="4" key="1">
    <citation type="submission" date="2022-07" db="EMBL/GenBank/DDBJ databases">
        <title>Phylogenomic reconstructions and comparative analyses of Kickxellomycotina fungi.</title>
        <authorList>
            <person name="Reynolds N.K."/>
            <person name="Stajich J.E."/>
            <person name="Barry K."/>
            <person name="Grigoriev I.V."/>
            <person name="Crous P."/>
            <person name="Smith M.E."/>
        </authorList>
    </citation>
    <scope>NUCLEOTIDE SEQUENCE</scope>
    <source>
        <strain evidence="4">RSA 1196</strain>
    </source>
</reference>
<organism evidence="4 5">
    <name type="scientific">Dispira parvispora</name>
    <dbReference type="NCBI Taxonomy" id="1520584"/>
    <lineage>
        <taxon>Eukaryota</taxon>
        <taxon>Fungi</taxon>
        <taxon>Fungi incertae sedis</taxon>
        <taxon>Zoopagomycota</taxon>
        <taxon>Kickxellomycotina</taxon>
        <taxon>Dimargaritomycetes</taxon>
        <taxon>Dimargaritales</taxon>
        <taxon>Dimargaritaceae</taxon>
        <taxon>Dispira</taxon>
    </lineage>
</organism>
<feature type="region of interest" description="Disordered" evidence="2">
    <location>
        <begin position="1"/>
        <end position="29"/>
    </location>
</feature>
<comment type="caution">
    <text evidence="4">The sequence shown here is derived from an EMBL/GenBank/DDBJ whole genome shotgun (WGS) entry which is preliminary data.</text>
</comment>
<feature type="domain" description="Integrator complex subunit 7 N-terminal" evidence="3">
    <location>
        <begin position="43"/>
        <end position="479"/>
    </location>
</feature>
<dbReference type="InterPro" id="IPR056516">
    <property type="entry name" value="INTS7_N"/>
</dbReference>
<sequence length="1044" mass="117382">MSFSGGGATHSQGWRNDDKPTDGYGSSKTTTALASSESAFKKLLELEGAWRTNTLALQVKAILGFEALFRLSPFPVVVNTAFLKLTEMFREGNNGLRYLILKTLDQLQDYMGPILNEAELARRLLLVVAMNDPLARVLALRAVGCFSSVFGERQDVQHAVVRRMGSKHTVEALAAIQAADKLCQHSASFPKIVWLTLVQLIDDRRTPRVTRYRLVYVLRHMHNDPGLAERAHQLCLRWLHTDALDEFVLYVMKTATHLASHTLIHVEELLAYLFTWHDKRESPSNDNNHPAVRVRQFQRESLQCIAQLLTRTMVFQEQYLGKIGRILADVCQQGKVDLIRLGLLTLEHLLNRADVPLDLPTTNADVLLHCYRCVDTLIEHDDVRVAHAAAKVLPLLLPLIPALVGSTVENVPESPQSSLGLRLTQLVRCSLQSTNSSRSSEIRPLMSYLTKVLQYDPQSLTECLHALFSLYTFCTTPQVLRHLDRYVFYMSRQCGGLAVYAQEAQRWLKEHPIQPNTFALSGQLFSHAFMALTFLSTDSTEEGLSSAILRTQFGEFLAKLPATGETYNVVNDMLPRLGQLGDWTSIGMALGFLEQPMSRMPPVFSLWFSVTQDLTRLECHLQTESSDMSNPGNMVGQLLEYQLEVQDAIESLLAIKSLGFDRRFQVWFLLIHLKVKELYSQFLALINTNGVEAIPYDHEIACLRQAALELDGWCKCAATCAPTLDPLTAALLEGYRFAANVLLYHLHRLEPNSAEAHTFNDLKWYWFKEDKEMSQAMCIDETTSGTQVDATTPWSRPLLPPRNLAQACQSTLLSESSPAAVDFTSLVPRFVELVCTPLCLPRQWFSNPDWYNIRLDTVPQHSASDPPLVAYQDELFVLKLDGIIQATIPLSESVKKRDPSPFASVKVLSFLSTQREFDTDDLPLMGEIHQALQQQDVTRLPTITGALNIPQCVALPLTKGFFRGDLVVTLPPRAVMRQVLDSRPLYLHVYCAPVRSVDQCLWLPRTRLTLPLRIESHPAISGGKAEVVVTNQPLRNGSSQYQML</sequence>
<evidence type="ECO:0000259" key="3">
    <source>
        <dbReference type="Pfam" id="PF24436"/>
    </source>
</evidence>
<dbReference type="InterPro" id="IPR016024">
    <property type="entry name" value="ARM-type_fold"/>
</dbReference>
<dbReference type="PANTHER" id="PTHR13322:SF2">
    <property type="entry name" value="INTEGRATOR COMPLEX SUBUNIT 7"/>
    <property type="match status" value="1"/>
</dbReference>
<name>A0A9W8APR1_9FUNG</name>
<protein>
    <recommendedName>
        <fullName evidence="3">Integrator complex subunit 7 N-terminal domain-containing protein</fullName>
    </recommendedName>
</protein>
<dbReference type="SUPFAM" id="SSF48371">
    <property type="entry name" value="ARM repeat"/>
    <property type="match status" value="1"/>
</dbReference>
<accession>A0A9W8APR1</accession>
<dbReference type="Proteomes" id="UP001150925">
    <property type="component" value="Unassembled WGS sequence"/>
</dbReference>
<keyword evidence="5" id="KW-1185">Reference proteome</keyword>
<gene>
    <name evidence="4" type="ORF">IWQ62_002813</name>
</gene>
<evidence type="ECO:0000313" key="4">
    <source>
        <dbReference type="EMBL" id="KAJ1964847.1"/>
    </source>
</evidence>
<dbReference type="Pfam" id="PF24436">
    <property type="entry name" value="INTS7_N"/>
    <property type="match status" value="1"/>
</dbReference>
<dbReference type="GO" id="GO:0034472">
    <property type="term" value="P:snRNA 3'-end processing"/>
    <property type="evidence" value="ECO:0007669"/>
    <property type="project" value="TreeGrafter"/>
</dbReference>
<evidence type="ECO:0000256" key="1">
    <source>
        <dbReference type="ARBA" id="ARBA00008565"/>
    </source>
</evidence>
<comment type="similarity">
    <text evidence="1">Belongs to the Integrator subunit 7 family.</text>
</comment>
<dbReference type="EMBL" id="JANBPY010000657">
    <property type="protein sequence ID" value="KAJ1964847.1"/>
    <property type="molecule type" value="Genomic_DNA"/>
</dbReference>
<dbReference type="OrthoDB" id="275783at2759"/>
<evidence type="ECO:0000313" key="5">
    <source>
        <dbReference type="Proteomes" id="UP001150925"/>
    </source>
</evidence>